<proteinExistence type="predicted"/>
<sequence>MAISLKTQAMASGNHQRLPANFNERIILKIRETSGPTQWTQVCGNQEWCIYGIIYHYAPFSLSNSMVMFSRLHYTISNKVPKANCPSLRKASVPHFYNPWRLPEDRLRIPAPWLSSCWYFTSGLFKGLFKEVVDHQDSFQGIKHSLDNSTILYRMYSGNLYGIDPFGPIHIPLWEFKPHSLNFKMARSVLTQFSQYNWVTPLPGSVFQLFTYSGHLFTPGEFFPS</sequence>
<comment type="caution">
    <text evidence="1">The sequence shown here is derived from an EMBL/GenBank/DDBJ whole genome shotgun (WGS) entry which is preliminary data.</text>
</comment>
<accession>A0A9Q3EUI1</accession>
<dbReference type="AlphaFoldDB" id="A0A9Q3EUI1"/>
<evidence type="ECO:0000313" key="1">
    <source>
        <dbReference type="EMBL" id="MBW0527269.1"/>
    </source>
</evidence>
<protein>
    <submittedName>
        <fullName evidence="1">Uncharacterized protein</fullName>
    </submittedName>
</protein>
<keyword evidence="2" id="KW-1185">Reference proteome</keyword>
<dbReference type="Proteomes" id="UP000765509">
    <property type="component" value="Unassembled WGS sequence"/>
</dbReference>
<reference evidence="1" key="1">
    <citation type="submission" date="2021-03" db="EMBL/GenBank/DDBJ databases">
        <title>Draft genome sequence of rust myrtle Austropuccinia psidii MF-1, a brazilian biotype.</title>
        <authorList>
            <person name="Quecine M.C."/>
            <person name="Pachon D.M.R."/>
            <person name="Bonatelli M.L."/>
            <person name="Correr F.H."/>
            <person name="Franceschini L.M."/>
            <person name="Leite T.F."/>
            <person name="Margarido G.R.A."/>
            <person name="Almeida C.A."/>
            <person name="Ferrarezi J.A."/>
            <person name="Labate C.A."/>
        </authorList>
    </citation>
    <scope>NUCLEOTIDE SEQUENCE</scope>
    <source>
        <strain evidence="1">MF-1</strain>
    </source>
</reference>
<gene>
    <name evidence="1" type="ORF">O181_066984</name>
</gene>
<organism evidence="1 2">
    <name type="scientific">Austropuccinia psidii MF-1</name>
    <dbReference type="NCBI Taxonomy" id="1389203"/>
    <lineage>
        <taxon>Eukaryota</taxon>
        <taxon>Fungi</taxon>
        <taxon>Dikarya</taxon>
        <taxon>Basidiomycota</taxon>
        <taxon>Pucciniomycotina</taxon>
        <taxon>Pucciniomycetes</taxon>
        <taxon>Pucciniales</taxon>
        <taxon>Sphaerophragmiaceae</taxon>
        <taxon>Austropuccinia</taxon>
    </lineage>
</organism>
<name>A0A9Q3EUI1_9BASI</name>
<evidence type="ECO:0000313" key="2">
    <source>
        <dbReference type="Proteomes" id="UP000765509"/>
    </source>
</evidence>
<dbReference type="EMBL" id="AVOT02033380">
    <property type="protein sequence ID" value="MBW0527269.1"/>
    <property type="molecule type" value="Genomic_DNA"/>
</dbReference>